<gene>
    <name evidence="2" type="ORF">ACA1_151950</name>
</gene>
<sequence length="255" mass="28936">MILNLEVHQMDVENAFLNATLSVHIYIEQPQGFLNLERPDHVCLLCKSLYGLHQALLEWNRMMDRHLCSHHFLPTHTNPCIYVLQESSALVIITVYINDCVIVAPLEHVEHTKTVLHDSFRMKDLGQARSILGMEVMCDCEEGALYLCQAGKIMEILHNFSMANVKSISTPMDPGLILHKLNVTAPGHLRKPYQSVVGRLSYLSQAMCLDIVFTVNVLSCHVNSYNQSHWGAIKHILQYLRTTKDLAINLAACYQ</sequence>
<dbReference type="OrthoDB" id="413361at2759"/>
<keyword evidence="2" id="KW-0808">Transferase</keyword>
<dbReference type="Pfam" id="PF07727">
    <property type="entry name" value="RVT_2"/>
    <property type="match status" value="1"/>
</dbReference>
<dbReference type="KEGG" id="acan:ACA1_151950"/>
<dbReference type="EMBL" id="KB008143">
    <property type="protein sequence ID" value="ELR11993.1"/>
    <property type="molecule type" value="Genomic_DNA"/>
</dbReference>
<dbReference type="GeneID" id="14912468"/>
<evidence type="ECO:0000313" key="2">
    <source>
        <dbReference type="EMBL" id="ELR11993.1"/>
    </source>
</evidence>
<proteinExistence type="predicted"/>
<accession>L8GGX1</accession>
<evidence type="ECO:0000313" key="3">
    <source>
        <dbReference type="Proteomes" id="UP000011083"/>
    </source>
</evidence>
<protein>
    <submittedName>
        <fullName evidence="2">Reverse transcriptase (RNAdependent DNA polymerase)</fullName>
    </submittedName>
</protein>
<organism evidence="2 3">
    <name type="scientific">Acanthamoeba castellanii (strain ATCC 30010 / Neff)</name>
    <dbReference type="NCBI Taxonomy" id="1257118"/>
    <lineage>
        <taxon>Eukaryota</taxon>
        <taxon>Amoebozoa</taxon>
        <taxon>Discosea</taxon>
        <taxon>Longamoebia</taxon>
        <taxon>Centramoebida</taxon>
        <taxon>Acanthamoebidae</taxon>
        <taxon>Acanthamoeba</taxon>
    </lineage>
</organism>
<keyword evidence="2" id="KW-0695">RNA-directed DNA polymerase</keyword>
<dbReference type="AlphaFoldDB" id="L8GGX1"/>
<dbReference type="PANTHER" id="PTHR11439">
    <property type="entry name" value="GAG-POL-RELATED RETROTRANSPOSON"/>
    <property type="match status" value="1"/>
</dbReference>
<dbReference type="SUPFAM" id="SSF56672">
    <property type="entry name" value="DNA/RNA polymerases"/>
    <property type="match status" value="1"/>
</dbReference>
<reference evidence="2 3" key="1">
    <citation type="journal article" date="2013" name="Genome Biol.">
        <title>Genome of Acanthamoeba castellanii highlights extensive lateral gene transfer and early evolution of tyrosine kinase signaling.</title>
        <authorList>
            <person name="Clarke M."/>
            <person name="Lohan A.J."/>
            <person name="Liu B."/>
            <person name="Lagkouvardos I."/>
            <person name="Roy S."/>
            <person name="Zafar N."/>
            <person name="Bertelli C."/>
            <person name="Schilde C."/>
            <person name="Kianianmomeni A."/>
            <person name="Burglin T.R."/>
            <person name="Frech C."/>
            <person name="Turcotte B."/>
            <person name="Kopec K.O."/>
            <person name="Synnott J.M."/>
            <person name="Choo C."/>
            <person name="Paponov I."/>
            <person name="Finkler A."/>
            <person name="Soon Heng Tan C."/>
            <person name="Hutchins A.P."/>
            <person name="Weinmeier T."/>
            <person name="Rattei T."/>
            <person name="Chu J.S."/>
            <person name="Gimenez G."/>
            <person name="Irimia M."/>
            <person name="Rigden D.J."/>
            <person name="Fitzpatrick D.A."/>
            <person name="Lorenzo-Morales J."/>
            <person name="Bateman A."/>
            <person name="Chiu C.H."/>
            <person name="Tang P."/>
            <person name="Hegemann P."/>
            <person name="Fromm H."/>
            <person name="Raoult D."/>
            <person name="Greub G."/>
            <person name="Miranda-Saavedra D."/>
            <person name="Chen N."/>
            <person name="Nash P."/>
            <person name="Ginger M.L."/>
            <person name="Horn M."/>
            <person name="Schaap P."/>
            <person name="Caler L."/>
            <person name="Loftus B."/>
        </authorList>
    </citation>
    <scope>NUCLEOTIDE SEQUENCE [LARGE SCALE GENOMIC DNA]</scope>
    <source>
        <strain evidence="2 3">Neff</strain>
    </source>
</reference>
<dbReference type="InterPro" id="IPR043502">
    <property type="entry name" value="DNA/RNA_pol_sf"/>
</dbReference>
<keyword evidence="3" id="KW-1185">Reference proteome</keyword>
<name>L8GGX1_ACACF</name>
<feature type="domain" description="Reverse transcriptase Ty1/copia-type" evidence="1">
    <location>
        <begin position="5"/>
        <end position="172"/>
    </location>
</feature>
<dbReference type="GO" id="GO:0003964">
    <property type="term" value="F:RNA-directed DNA polymerase activity"/>
    <property type="evidence" value="ECO:0007669"/>
    <property type="project" value="UniProtKB-KW"/>
</dbReference>
<evidence type="ECO:0000259" key="1">
    <source>
        <dbReference type="Pfam" id="PF07727"/>
    </source>
</evidence>
<dbReference type="VEuPathDB" id="AmoebaDB:ACA1_151950"/>
<keyword evidence="2" id="KW-0548">Nucleotidyltransferase</keyword>
<dbReference type="RefSeq" id="XP_004334006.1">
    <property type="nucleotide sequence ID" value="XM_004333958.1"/>
</dbReference>
<dbReference type="STRING" id="1257118.L8GGX1"/>
<dbReference type="PANTHER" id="PTHR11439:SF483">
    <property type="entry name" value="PEPTIDE SYNTHASE GLIP-LIKE, PUTATIVE (AFU_ORTHOLOGUE AFUA_3G12920)-RELATED"/>
    <property type="match status" value="1"/>
</dbReference>
<dbReference type="Proteomes" id="UP000011083">
    <property type="component" value="Unassembled WGS sequence"/>
</dbReference>
<dbReference type="InterPro" id="IPR013103">
    <property type="entry name" value="RVT_2"/>
</dbReference>